<organism evidence="2 3">
    <name type="scientific">Spizellomyces punctatus (strain DAOM BR117)</name>
    <dbReference type="NCBI Taxonomy" id="645134"/>
    <lineage>
        <taxon>Eukaryota</taxon>
        <taxon>Fungi</taxon>
        <taxon>Fungi incertae sedis</taxon>
        <taxon>Chytridiomycota</taxon>
        <taxon>Chytridiomycota incertae sedis</taxon>
        <taxon>Chytridiomycetes</taxon>
        <taxon>Spizellomycetales</taxon>
        <taxon>Spizellomycetaceae</taxon>
        <taxon>Spizellomyces</taxon>
    </lineage>
</organism>
<dbReference type="Proteomes" id="UP000053201">
    <property type="component" value="Unassembled WGS sequence"/>
</dbReference>
<dbReference type="GeneID" id="27688039"/>
<dbReference type="PANTHER" id="PTHR28086">
    <property type="entry name" value="UPF0662 PROTEIN YPL260W"/>
    <property type="match status" value="1"/>
</dbReference>
<dbReference type="Pfam" id="PF10303">
    <property type="entry name" value="DUF2408"/>
    <property type="match status" value="1"/>
</dbReference>
<dbReference type="GO" id="GO:0005737">
    <property type="term" value="C:cytoplasm"/>
    <property type="evidence" value="ECO:0007669"/>
    <property type="project" value="TreeGrafter"/>
</dbReference>
<dbReference type="VEuPathDB" id="FungiDB:SPPG_04599"/>
<dbReference type="AlphaFoldDB" id="A0A0L0HHB1"/>
<feature type="region of interest" description="Disordered" evidence="1">
    <location>
        <begin position="1"/>
        <end position="26"/>
    </location>
</feature>
<dbReference type="InParanoid" id="A0A0L0HHB1"/>
<reference evidence="2 3" key="1">
    <citation type="submission" date="2009-08" db="EMBL/GenBank/DDBJ databases">
        <title>The Genome Sequence of Spizellomyces punctatus strain DAOM BR117.</title>
        <authorList>
            <consortium name="The Broad Institute Genome Sequencing Platform"/>
            <person name="Russ C."/>
            <person name="Cuomo C."/>
            <person name="Shea T."/>
            <person name="Young S.K."/>
            <person name="Zeng Q."/>
            <person name="Koehrsen M."/>
            <person name="Haas B."/>
            <person name="Borodovsky M."/>
            <person name="Guigo R."/>
            <person name="Alvarado L."/>
            <person name="Berlin A."/>
            <person name="Bochicchio J."/>
            <person name="Borenstein D."/>
            <person name="Chapman S."/>
            <person name="Chen Z."/>
            <person name="Engels R."/>
            <person name="Freedman E."/>
            <person name="Gellesch M."/>
            <person name="Goldberg J."/>
            <person name="Griggs A."/>
            <person name="Gujja S."/>
            <person name="Heiman D."/>
            <person name="Hepburn T."/>
            <person name="Howarth C."/>
            <person name="Jen D."/>
            <person name="Larson L."/>
            <person name="Lewis B."/>
            <person name="Mehta T."/>
            <person name="Park D."/>
            <person name="Pearson M."/>
            <person name="Roberts A."/>
            <person name="Saif S."/>
            <person name="Shenoy N."/>
            <person name="Sisk P."/>
            <person name="Stolte C."/>
            <person name="Sykes S."/>
            <person name="Thomson T."/>
            <person name="Walk T."/>
            <person name="White J."/>
            <person name="Yandava C."/>
            <person name="Burger G."/>
            <person name="Gray M.W."/>
            <person name="Holland P.W.H."/>
            <person name="King N."/>
            <person name="Lang F.B.F."/>
            <person name="Roger A.J."/>
            <person name="Ruiz-Trillo I."/>
            <person name="Lander E."/>
            <person name="Nusbaum C."/>
        </authorList>
    </citation>
    <scope>NUCLEOTIDE SEQUENCE [LARGE SCALE GENOMIC DNA]</scope>
    <source>
        <strain evidence="2 3">DAOM BR117</strain>
    </source>
</reference>
<dbReference type="InterPro" id="IPR018810">
    <property type="entry name" value="UPF0662"/>
</dbReference>
<dbReference type="GO" id="GO:0005634">
    <property type="term" value="C:nucleus"/>
    <property type="evidence" value="ECO:0007669"/>
    <property type="project" value="TreeGrafter"/>
</dbReference>
<dbReference type="OrthoDB" id="2011986at2759"/>
<sequence>MPDIAAKPNHAKPRGKPGVKSEDRHSVPVDEQPILQKLFQFRHDFSKLRHHTRNNVTLNDLNKKADELALIMFDLRAVRESNPNAERNRIDEVLDTIWTMLFYTWGKISRIDEDLYPVYEQLALILRRCAEMDQSGAFTAEDVNHLKERVLEIERKFMRNGAFVNPDRPPAPLADTLGSELPTGQAIMISTLNKIHRLLGHLDNLTEDIDPQLMAIHDRLATISKHLSHLAAHEDCTLSDITPLEHEVQMIDAGRVDGAFVVPGQPANMVLPGQGALKNLFHKVSEQVYNIMIRFEPIDKELLPIYESLRSLMTDLMTQSESSLVLNDSDVDTYLDRLFDIGLAKDGDVFVPTGQKQEEMEKAHGQSVLQYLMERCQSLIHEILCRSAGTRM</sequence>
<evidence type="ECO:0000313" key="3">
    <source>
        <dbReference type="Proteomes" id="UP000053201"/>
    </source>
</evidence>
<accession>A0A0L0HHB1</accession>
<dbReference type="EMBL" id="KQ257456">
    <property type="protein sequence ID" value="KND00270.1"/>
    <property type="molecule type" value="Genomic_DNA"/>
</dbReference>
<keyword evidence="3" id="KW-1185">Reference proteome</keyword>
<dbReference type="STRING" id="645134.A0A0L0HHB1"/>
<evidence type="ECO:0000313" key="2">
    <source>
        <dbReference type="EMBL" id="KND00270.1"/>
    </source>
</evidence>
<proteinExistence type="predicted"/>
<dbReference type="FunCoup" id="A0A0L0HHB1">
    <property type="interactions" value="1"/>
</dbReference>
<dbReference type="PANTHER" id="PTHR28086:SF1">
    <property type="entry name" value="CU(2+) SUPPRESSING AND BLEOMYCIN SENSITIVE PROTEIN 1"/>
    <property type="match status" value="1"/>
</dbReference>
<dbReference type="RefSeq" id="XP_016608309.1">
    <property type="nucleotide sequence ID" value="XM_016752834.1"/>
</dbReference>
<evidence type="ECO:0000256" key="1">
    <source>
        <dbReference type="SAM" id="MobiDB-lite"/>
    </source>
</evidence>
<dbReference type="OMA" id="WHESPAI"/>
<protein>
    <submittedName>
        <fullName evidence="2">Uncharacterized protein</fullName>
    </submittedName>
</protein>
<gene>
    <name evidence="2" type="ORF">SPPG_04599</name>
</gene>
<name>A0A0L0HHB1_SPIPD</name>